<dbReference type="InterPro" id="IPR017926">
    <property type="entry name" value="GATASE"/>
</dbReference>
<evidence type="ECO:0000313" key="14">
    <source>
        <dbReference type="Proteomes" id="UP000286134"/>
    </source>
</evidence>
<evidence type="ECO:0000259" key="12">
    <source>
        <dbReference type="Pfam" id="PF04715"/>
    </source>
</evidence>
<dbReference type="InterPro" id="IPR015890">
    <property type="entry name" value="Chorismate_C"/>
</dbReference>
<keyword evidence="5" id="KW-0808">Transferase</keyword>
<feature type="domain" description="Glutamine amidotransferase" evidence="10">
    <location>
        <begin position="9"/>
        <end position="164"/>
    </location>
</feature>
<reference evidence="13 14" key="1">
    <citation type="journal article" date="2018" name="BMC Genomics">
        <title>Comparative genome analyses reveal sequence features reflecting distinct modes of host-adaptation between dicot and monocot powdery mildew.</title>
        <authorList>
            <person name="Wu Y."/>
            <person name="Ma X."/>
            <person name="Pan Z."/>
            <person name="Kale S.D."/>
            <person name="Song Y."/>
            <person name="King H."/>
            <person name="Zhang Q."/>
            <person name="Presley C."/>
            <person name="Deng X."/>
            <person name="Wei C.I."/>
            <person name="Xiao S."/>
        </authorList>
    </citation>
    <scope>NUCLEOTIDE SEQUENCE [LARGE SCALE GENOMIC DNA]</scope>
    <source>
        <strain evidence="13">UMSG2</strain>
    </source>
</reference>
<sequence>MLNKPLILFIDAYDSFSNNIISLLETTLDVTVRTVKIDNPVLLASKNALYSELRNYAAVVCGPGPGSAENERDVGLMKHIWNLSSKEMLPVLGICLGFQSLCFEFGGIIRRLKGPQHGIVRNVTHVGSFGGKKSIFHEVGNIYATLYQSLCVDIGHDAMSREELEKNKWQPTDQCPDLLPLAWVEDDLTEPNDSGIKDEKILVGIQHTHHPFWALQYHPESICTNNENRRLIQNWFQHAIDWNQRRGRKCVVSEDLLQGHSAIHRPLSDKSVRLESVPHCSTYHIINESGMLVTKCFTRKIKLPIGMSIPEIVERVQETDAEHILLESSNAAQSSAVKGRFSIIGLDIDRCTRIEYNIGQNCFKIVTPQPDSANSTVQVISEQLIEDVWSYIASQLKMLKNSTGNVESPFWGGFMGYTTYELGLERIGLNLDSQHYKMRSRPDLCFVWVNSSIVVDHANSQIYIQKLAPLVDEHNVNHWIENMAQNVNSKTVLSPSTENNNVNGNFLHSQSKLILHPDELDYQSKVLDCQSHIQAGLSYELCLTDQTLIHLQGPDPSWDIYKQLRLFQPAPFASYIRLGPATFISASPEQFLKWDENGQCELRPMKGTVKKSSIVSSLTKAAALLHKPKEKAENLMIVDLARHDLHGICGSGNVTVPRLMVIEEYASVFQMVSKISGKIQPLLMESNISALHEKPASNAEIQGCHTGLDVLATSLPPGSMTGAPKKKSCQILREIEGKERSLYSGVVGYVDVRGRGDWSVNIRCLFKWDDEVTVTKSGETTWKYHIGAGGAVTTLSTAFEEKEEMLAKLEGILRIFKD</sequence>
<dbReference type="CDD" id="cd01743">
    <property type="entry name" value="GATase1_Anthranilate_Synthase"/>
    <property type="match status" value="1"/>
</dbReference>
<dbReference type="EC" id="2.6.1.85" evidence="4"/>
<evidence type="ECO:0000256" key="1">
    <source>
        <dbReference type="ARBA" id="ARBA00001000"/>
    </source>
</evidence>
<dbReference type="GO" id="GO:0046820">
    <property type="term" value="F:4-amino-4-deoxychorismate synthase activity"/>
    <property type="evidence" value="ECO:0007669"/>
    <property type="project" value="UniProtKB-EC"/>
</dbReference>
<dbReference type="UniPathway" id="UPA00077">
    <property type="reaction ID" value="UER00149"/>
</dbReference>
<dbReference type="Gene3D" id="3.40.50.880">
    <property type="match status" value="1"/>
</dbReference>
<dbReference type="PANTHER" id="PTHR11236">
    <property type="entry name" value="AMINOBENZOATE/ANTHRANILATE SYNTHASE"/>
    <property type="match status" value="1"/>
</dbReference>
<proteinExistence type="inferred from homology"/>
<evidence type="ECO:0000256" key="8">
    <source>
        <dbReference type="ARBA" id="ARBA00031329"/>
    </source>
</evidence>
<accession>A0A420I4Y2</accession>
<dbReference type="GO" id="GO:0008153">
    <property type="term" value="P:4-aminobenzoate biosynthetic process"/>
    <property type="evidence" value="ECO:0007669"/>
    <property type="project" value="TreeGrafter"/>
</dbReference>
<comment type="pathway">
    <text evidence="2">Cofactor biosynthesis; tetrahydrofolate biosynthesis; 4-aminobenzoate from chorismate: step 1/2.</text>
</comment>
<dbReference type="EMBL" id="MCFK01001646">
    <property type="protein sequence ID" value="RKF64763.1"/>
    <property type="molecule type" value="Genomic_DNA"/>
</dbReference>
<dbReference type="InterPro" id="IPR019999">
    <property type="entry name" value="Anth_synth_I-like"/>
</dbReference>
<dbReference type="SUPFAM" id="SSF56322">
    <property type="entry name" value="ADC synthase"/>
    <property type="match status" value="1"/>
</dbReference>
<dbReference type="NCBIfam" id="TIGR01823">
    <property type="entry name" value="PabB-fungal"/>
    <property type="match status" value="1"/>
</dbReference>
<keyword evidence="6" id="KW-0289">Folate biosynthesis</keyword>
<protein>
    <recommendedName>
        <fullName evidence="4">aminodeoxychorismate synthase</fullName>
        <ecNumber evidence="4">2.6.1.85</ecNumber>
    </recommendedName>
    <alternativeName>
        <fullName evidence="8">Para-aminobenzoate synthase</fullName>
    </alternativeName>
    <alternativeName>
        <fullName evidence="9">p-aminobenzoic acid synthase</fullName>
    </alternativeName>
</protein>
<gene>
    <name evidence="13" type="ORF">OnM2_016025</name>
</gene>
<evidence type="ECO:0000256" key="3">
    <source>
        <dbReference type="ARBA" id="ARBA00005970"/>
    </source>
</evidence>
<dbReference type="GO" id="GO:0005737">
    <property type="term" value="C:cytoplasm"/>
    <property type="evidence" value="ECO:0007669"/>
    <property type="project" value="TreeGrafter"/>
</dbReference>
<dbReference type="Pfam" id="PF00117">
    <property type="entry name" value="GATase"/>
    <property type="match status" value="1"/>
</dbReference>
<evidence type="ECO:0000256" key="7">
    <source>
        <dbReference type="ARBA" id="ARBA00022962"/>
    </source>
</evidence>
<dbReference type="PRINTS" id="PR00097">
    <property type="entry name" value="ANTSNTHASEII"/>
</dbReference>
<dbReference type="AlphaFoldDB" id="A0A420I4Y2"/>
<keyword evidence="7" id="KW-0315">Glutamine amidotransferase</keyword>
<dbReference type="PANTHER" id="PTHR11236:SF18">
    <property type="entry name" value="AMINODEOXYCHORISMATE SYNTHASE"/>
    <property type="match status" value="1"/>
</dbReference>
<evidence type="ECO:0000256" key="9">
    <source>
        <dbReference type="ARBA" id="ARBA00031904"/>
    </source>
</evidence>
<comment type="similarity">
    <text evidence="3">In the C-terminal section; belongs to the anthranilate synthase component I family.</text>
</comment>
<organism evidence="13 14">
    <name type="scientific">Erysiphe neolycopersici</name>
    <dbReference type="NCBI Taxonomy" id="212602"/>
    <lineage>
        <taxon>Eukaryota</taxon>
        <taxon>Fungi</taxon>
        <taxon>Dikarya</taxon>
        <taxon>Ascomycota</taxon>
        <taxon>Pezizomycotina</taxon>
        <taxon>Leotiomycetes</taxon>
        <taxon>Erysiphales</taxon>
        <taxon>Erysiphaceae</taxon>
        <taxon>Erysiphe</taxon>
    </lineage>
</organism>
<evidence type="ECO:0000256" key="2">
    <source>
        <dbReference type="ARBA" id="ARBA00005009"/>
    </source>
</evidence>
<evidence type="ECO:0000313" key="13">
    <source>
        <dbReference type="EMBL" id="RKF64763.1"/>
    </source>
</evidence>
<dbReference type="GO" id="GO:0000162">
    <property type="term" value="P:L-tryptophan biosynthetic process"/>
    <property type="evidence" value="ECO:0007669"/>
    <property type="project" value="TreeGrafter"/>
</dbReference>
<evidence type="ECO:0000256" key="6">
    <source>
        <dbReference type="ARBA" id="ARBA00022909"/>
    </source>
</evidence>
<feature type="domain" description="Anthranilate synthase component I N-terminal" evidence="12">
    <location>
        <begin position="311"/>
        <end position="464"/>
    </location>
</feature>
<comment type="catalytic activity">
    <reaction evidence="1">
        <text>chorismate + L-glutamine = 4-amino-4-deoxychorismate + L-glutamate</text>
        <dbReference type="Rhea" id="RHEA:11672"/>
        <dbReference type="ChEBI" id="CHEBI:29748"/>
        <dbReference type="ChEBI" id="CHEBI:29985"/>
        <dbReference type="ChEBI" id="CHEBI:58359"/>
        <dbReference type="ChEBI" id="CHEBI:58406"/>
        <dbReference type="EC" id="2.6.1.85"/>
    </reaction>
</comment>
<dbReference type="Pfam" id="PF00425">
    <property type="entry name" value="Chorismate_bind"/>
    <property type="match status" value="2"/>
</dbReference>
<dbReference type="SUPFAM" id="SSF52317">
    <property type="entry name" value="Class I glutamine amidotransferase-like"/>
    <property type="match status" value="1"/>
</dbReference>
<dbReference type="Proteomes" id="UP000286134">
    <property type="component" value="Unassembled WGS sequence"/>
</dbReference>
<dbReference type="InterPro" id="IPR006221">
    <property type="entry name" value="TrpG/PapA_dom"/>
</dbReference>
<evidence type="ECO:0000259" key="11">
    <source>
        <dbReference type="Pfam" id="PF00425"/>
    </source>
</evidence>
<dbReference type="InterPro" id="IPR029062">
    <property type="entry name" value="Class_I_gatase-like"/>
</dbReference>
<feature type="domain" description="Chorismate-utilising enzyme C-terminal" evidence="11">
    <location>
        <begin position="700"/>
        <end position="808"/>
    </location>
</feature>
<evidence type="ECO:0000256" key="5">
    <source>
        <dbReference type="ARBA" id="ARBA00022679"/>
    </source>
</evidence>
<dbReference type="PROSITE" id="PS51273">
    <property type="entry name" value="GATASE_TYPE_1"/>
    <property type="match status" value="1"/>
</dbReference>
<dbReference type="OrthoDB" id="64220at2759"/>
<evidence type="ECO:0000259" key="10">
    <source>
        <dbReference type="Pfam" id="PF00117"/>
    </source>
</evidence>
<dbReference type="STRING" id="212602.A0A420I4Y2"/>
<dbReference type="GO" id="GO:0046654">
    <property type="term" value="P:tetrahydrofolate biosynthetic process"/>
    <property type="evidence" value="ECO:0007669"/>
    <property type="project" value="UniProtKB-UniPathway"/>
</dbReference>
<comment type="caution">
    <text evidence="13">The sequence shown here is derived from an EMBL/GenBank/DDBJ whole genome shotgun (WGS) entry which is preliminary data.</text>
</comment>
<dbReference type="Gene3D" id="3.60.120.10">
    <property type="entry name" value="Anthranilate synthase"/>
    <property type="match status" value="1"/>
</dbReference>
<dbReference type="GO" id="GO:0046656">
    <property type="term" value="P:folic acid biosynthetic process"/>
    <property type="evidence" value="ECO:0007669"/>
    <property type="project" value="UniProtKB-KW"/>
</dbReference>
<keyword evidence="14" id="KW-1185">Reference proteome</keyword>
<dbReference type="InterPro" id="IPR006805">
    <property type="entry name" value="Anth_synth_I_N"/>
</dbReference>
<evidence type="ECO:0000256" key="4">
    <source>
        <dbReference type="ARBA" id="ARBA00013139"/>
    </source>
</evidence>
<dbReference type="InterPro" id="IPR005801">
    <property type="entry name" value="ADC_synthase"/>
</dbReference>
<dbReference type="Pfam" id="PF04715">
    <property type="entry name" value="Anth_synt_I_N"/>
    <property type="match status" value="1"/>
</dbReference>
<dbReference type="InterPro" id="IPR010117">
    <property type="entry name" value="PabB_fungal"/>
</dbReference>
<feature type="domain" description="Chorismate-utilising enzyme C-terminal" evidence="11">
    <location>
        <begin position="520"/>
        <end position="692"/>
    </location>
</feature>
<name>A0A420I4Y2_9PEZI</name>